<feature type="transmembrane region" description="Helical" evidence="2">
    <location>
        <begin position="46"/>
        <end position="63"/>
    </location>
</feature>
<accession>A0ABX7PAW5</accession>
<evidence type="ECO:0000256" key="1">
    <source>
        <dbReference type="SAM" id="MobiDB-lite"/>
    </source>
</evidence>
<dbReference type="Proteomes" id="UP000662747">
    <property type="component" value="Chromosome"/>
</dbReference>
<feature type="compositionally biased region" description="Basic and acidic residues" evidence="1">
    <location>
        <begin position="21"/>
        <end position="34"/>
    </location>
</feature>
<keyword evidence="2" id="KW-0812">Transmembrane</keyword>
<protein>
    <submittedName>
        <fullName evidence="3">Uncharacterized protein</fullName>
    </submittedName>
</protein>
<keyword evidence="2" id="KW-1133">Transmembrane helix</keyword>
<evidence type="ECO:0000256" key="2">
    <source>
        <dbReference type="SAM" id="Phobius"/>
    </source>
</evidence>
<gene>
    <name evidence="3" type="ORF">JY651_22725</name>
</gene>
<feature type="region of interest" description="Disordered" evidence="1">
    <location>
        <begin position="1"/>
        <end position="34"/>
    </location>
</feature>
<organism evidence="3 4">
    <name type="scientific">Pyxidicoccus parkwayensis</name>
    <dbReference type="NCBI Taxonomy" id="2813578"/>
    <lineage>
        <taxon>Bacteria</taxon>
        <taxon>Pseudomonadati</taxon>
        <taxon>Myxococcota</taxon>
        <taxon>Myxococcia</taxon>
        <taxon>Myxococcales</taxon>
        <taxon>Cystobacterineae</taxon>
        <taxon>Myxococcaceae</taxon>
        <taxon>Pyxidicoccus</taxon>
    </lineage>
</organism>
<reference evidence="3 4" key="1">
    <citation type="submission" date="2021-02" db="EMBL/GenBank/DDBJ databases">
        <title>De Novo genome assembly of isolated myxobacteria.</title>
        <authorList>
            <person name="Stevens D.C."/>
        </authorList>
    </citation>
    <scope>NUCLEOTIDE SEQUENCE [LARGE SCALE GENOMIC DNA]</scope>
    <source>
        <strain evidence="4">SCPEA02</strain>
    </source>
</reference>
<evidence type="ECO:0000313" key="4">
    <source>
        <dbReference type="Proteomes" id="UP000662747"/>
    </source>
</evidence>
<dbReference type="RefSeq" id="WP_206729074.1">
    <property type="nucleotide sequence ID" value="NZ_CP071090.1"/>
</dbReference>
<evidence type="ECO:0000313" key="3">
    <source>
        <dbReference type="EMBL" id="QSQ27553.1"/>
    </source>
</evidence>
<proteinExistence type="predicted"/>
<keyword evidence="2" id="KW-0472">Membrane</keyword>
<keyword evidence="4" id="KW-1185">Reference proteome</keyword>
<name>A0ABX7PAW5_9BACT</name>
<feature type="compositionally biased region" description="Polar residues" evidence="1">
    <location>
        <begin position="1"/>
        <end position="14"/>
    </location>
</feature>
<dbReference type="EMBL" id="CP071090">
    <property type="protein sequence ID" value="QSQ27553.1"/>
    <property type="molecule type" value="Genomic_DNA"/>
</dbReference>
<sequence>MQNETTAQDNSTRAAPSPHPSDPEARNSDLDRARLDLERTRTRTDIMKWITAAIGAVASLWMIDYGKLKLERFRVTAENQRQLLEAYLKATESPHPDMWKRKLHVLEHFAADKQMRSWAQAELQYIEEFAGLDVLYRETLKVAAQLSDPNLLKDPERAMARARYNQLYWAELPFAGESEEVKAAMIKFRKKLLLAEQSPEDALSWKSLSTKLYLLSEALRQSTPKSPR</sequence>